<evidence type="ECO:0000256" key="8">
    <source>
        <dbReference type="ARBA" id="ARBA00035528"/>
    </source>
</evidence>
<dbReference type="Pfam" id="PF00312">
    <property type="entry name" value="Ribosomal_S15"/>
    <property type="match status" value="1"/>
</dbReference>
<dbReference type="SUPFAM" id="SSF47060">
    <property type="entry name" value="S15/NS1 RNA-binding domain"/>
    <property type="match status" value="1"/>
</dbReference>
<keyword evidence="12" id="KW-1185">Reference proteome</keyword>
<evidence type="ECO:0000313" key="11">
    <source>
        <dbReference type="EMBL" id="RZF43165.1"/>
    </source>
</evidence>
<dbReference type="OrthoDB" id="441444at2759"/>
<dbReference type="GO" id="GO:0032543">
    <property type="term" value="P:mitochondrial translation"/>
    <property type="evidence" value="ECO:0007669"/>
    <property type="project" value="TreeGrafter"/>
</dbReference>
<reference evidence="11 12" key="1">
    <citation type="journal article" date="2017" name="Gigascience">
        <title>Genome sequence of the small brown planthopper, Laodelphax striatellus.</title>
        <authorList>
            <person name="Zhu J."/>
            <person name="Jiang F."/>
            <person name="Wang X."/>
            <person name="Yang P."/>
            <person name="Bao Y."/>
            <person name="Zhao W."/>
            <person name="Wang W."/>
            <person name="Lu H."/>
            <person name="Wang Q."/>
            <person name="Cui N."/>
            <person name="Li J."/>
            <person name="Chen X."/>
            <person name="Luo L."/>
            <person name="Yu J."/>
            <person name="Kang L."/>
            <person name="Cui F."/>
        </authorList>
    </citation>
    <scope>NUCLEOTIDE SEQUENCE [LARGE SCALE GENOMIC DNA]</scope>
    <source>
        <strain evidence="11">Lst14</strain>
    </source>
</reference>
<accession>A0A482XB22</accession>
<name>A0A482XB22_LAOST</name>
<evidence type="ECO:0000256" key="5">
    <source>
        <dbReference type="ARBA" id="ARBA00023128"/>
    </source>
</evidence>
<gene>
    <name evidence="11" type="ORF">LSTR_LSTR012851</name>
</gene>
<evidence type="ECO:0000256" key="9">
    <source>
        <dbReference type="RuleBase" id="RU003919"/>
    </source>
</evidence>
<dbReference type="PANTHER" id="PTHR46685:SF1">
    <property type="entry name" value="SMALL RIBOSOMAL SUBUNIT PROTEIN US15M"/>
    <property type="match status" value="1"/>
</dbReference>
<dbReference type="InParanoid" id="A0A482XB22"/>
<evidence type="ECO:0000256" key="7">
    <source>
        <dbReference type="ARBA" id="ARBA00035249"/>
    </source>
</evidence>
<comment type="similarity">
    <text evidence="2 9">Belongs to the universal ribosomal protein uS15 family.</text>
</comment>
<feature type="coiled-coil region" evidence="10">
    <location>
        <begin position="249"/>
        <end position="276"/>
    </location>
</feature>
<dbReference type="PANTHER" id="PTHR46685">
    <property type="entry name" value="28S RIBOSOMAL PROTEIN S15, MITOCHONDRIAL"/>
    <property type="match status" value="1"/>
</dbReference>
<dbReference type="Proteomes" id="UP000291343">
    <property type="component" value="Unassembled WGS sequence"/>
</dbReference>
<organism evidence="11 12">
    <name type="scientific">Laodelphax striatellus</name>
    <name type="common">Small brown planthopper</name>
    <name type="synonym">Delphax striatella</name>
    <dbReference type="NCBI Taxonomy" id="195883"/>
    <lineage>
        <taxon>Eukaryota</taxon>
        <taxon>Metazoa</taxon>
        <taxon>Ecdysozoa</taxon>
        <taxon>Arthropoda</taxon>
        <taxon>Hexapoda</taxon>
        <taxon>Insecta</taxon>
        <taxon>Pterygota</taxon>
        <taxon>Neoptera</taxon>
        <taxon>Paraneoptera</taxon>
        <taxon>Hemiptera</taxon>
        <taxon>Auchenorrhyncha</taxon>
        <taxon>Fulgoroidea</taxon>
        <taxon>Delphacidae</taxon>
        <taxon>Criomorphinae</taxon>
        <taxon>Laodelphax</taxon>
    </lineage>
</organism>
<protein>
    <recommendedName>
        <fullName evidence="7">Small ribosomal subunit protein uS15m</fullName>
    </recommendedName>
    <alternativeName>
        <fullName evidence="8">28S ribosomal protein S15, mitochondrial</fullName>
    </alternativeName>
</protein>
<keyword evidence="6 9" id="KW-0687">Ribonucleoprotein</keyword>
<dbReference type="SMR" id="A0A482XB22"/>
<dbReference type="STRING" id="195883.A0A482XB22"/>
<dbReference type="EMBL" id="QKKF02013064">
    <property type="protein sequence ID" value="RZF43165.1"/>
    <property type="molecule type" value="Genomic_DNA"/>
</dbReference>
<dbReference type="GO" id="GO:0003735">
    <property type="term" value="F:structural constituent of ribosome"/>
    <property type="evidence" value="ECO:0007669"/>
    <property type="project" value="InterPro"/>
</dbReference>
<keyword evidence="3" id="KW-0809">Transit peptide</keyword>
<dbReference type="AlphaFoldDB" id="A0A482XB22"/>
<sequence length="281" mass="33572">MMRSHFSITLMNCKTAVSVKPFVRMKSVLPISWERPEKLPPHHPSKSGDLKKRADIDLTRFPHLFSESEELKTADENVKRIFSLRFQKQRVANQILKHDLADKVRSHKLDYTSREVKIALLTGAIRNLTQYVEPLRRKQVPGPIRTNMKEMIDMRKKHLRLLRQADYKLFEWILDELDLEFKPKPLVLERVERKQSMRKLTDQYCENVRNDRLAELRAEFEAKQIPFLEEKLAKLQWIRENESKYELPETVTEEDIENARKRLEELKLKRNENEKQLESSN</sequence>
<dbReference type="FunCoup" id="A0A482XB22">
    <property type="interactions" value="854"/>
</dbReference>
<evidence type="ECO:0000256" key="3">
    <source>
        <dbReference type="ARBA" id="ARBA00022946"/>
    </source>
</evidence>
<dbReference type="InterPro" id="IPR009068">
    <property type="entry name" value="uS15_NS1_RNA-bd_sf"/>
</dbReference>
<dbReference type="InterPro" id="IPR052137">
    <property type="entry name" value="uS15_ribosomal"/>
</dbReference>
<comment type="caution">
    <text evidence="11">The sequence shown here is derived from an EMBL/GenBank/DDBJ whole genome shotgun (WGS) entry which is preliminary data.</text>
</comment>
<dbReference type="InterPro" id="IPR000589">
    <property type="entry name" value="Ribosomal_uS15"/>
</dbReference>
<dbReference type="GO" id="GO:0005763">
    <property type="term" value="C:mitochondrial small ribosomal subunit"/>
    <property type="evidence" value="ECO:0007669"/>
    <property type="project" value="TreeGrafter"/>
</dbReference>
<dbReference type="GO" id="GO:0003723">
    <property type="term" value="F:RNA binding"/>
    <property type="evidence" value="ECO:0007669"/>
    <property type="project" value="TreeGrafter"/>
</dbReference>
<evidence type="ECO:0000256" key="10">
    <source>
        <dbReference type="SAM" id="Coils"/>
    </source>
</evidence>
<evidence type="ECO:0000313" key="12">
    <source>
        <dbReference type="Proteomes" id="UP000291343"/>
    </source>
</evidence>
<evidence type="ECO:0000256" key="6">
    <source>
        <dbReference type="ARBA" id="ARBA00023274"/>
    </source>
</evidence>
<keyword evidence="5" id="KW-0496">Mitochondrion</keyword>
<evidence type="ECO:0000256" key="4">
    <source>
        <dbReference type="ARBA" id="ARBA00022980"/>
    </source>
</evidence>
<dbReference type="SMART" id="SM01387">
    <property type="entry name" value="Ribosomal_S15"/>
    <property type="match status" value="1"/>
</dbReference>
<keyword evidence="4 9" id="KW-0689">Ribosomal protein</keyword>
<evidence type="ECO:0000256" key="2">
    <source>
        <dbReference type="ARBA" id="ARBA00008434"/>
    </source>
</evidence>
<evidence type="ECO:0000256" key="1">
    <source>
        <dbReference type="ARBA" id="ARBA00004173"/>
    </source>
</evidence>
<keyword evidence="10" id="KW-0175">Coiled coil</keyword>
<dbReference type="Gene3D" id="1.10.287.10">
    <property type="entry name" value="S15/NS1, RNA-binding"/>
    <property type="match status" value="1"/>
</dbReference>
<proteinExistence type="inferred from homology"/>
<comment type="subcellular location">
    <subcellularLocation>
        <location evidence="1">Mitochondrion</location>
    </subcellularLocation>
</comment>